<dbReference type="Gene3D" id="3.30.300.30">
    <property type="match status" value="1"/>
</dbReference>
<accession>A0ABV5ANW3</accession>
<dbReference type="PROSITE" id="PS50075">
    <property type="entry name" value="CARRIER"/>
    <property type="match status" value="1"/>
</dbReference>
<dbReference type="SUPFAM" id="SSF56801">
    <property type="entry name" value="Acetyl-CoA synthetase-like"/>
    <property type="match status" value="1"/>
</dbReference>
<dbReference type="Gene3D" id="3.30.559.10">
    <property type="entry name" value="Chloramphenicol acetyltransferase-like domain"/>
    <property type="match status" value="2"/>
</dbReference>
<dbReference type="NCBIfam" id="TIGR01733">
    <property type="entry name" value="AA-adenyl-dom"/>
    <property type="match status" value="1"/>
</dbReference>
<dbReference type="Gene3D" id="3.30.559.30">
    <property type="entry name" value="Nonribosomal peptide synthetase, condensation domain"/>
    <property type="match status" value="2"/>
</dbReference>
<proteinExistence type="inferred from homology"/>
<evidence type="ECO:0000256" key="4">
    <source>
        <dbReference type="ARBA" id="ARBA00022553"/>
    </source>
</evidence>
<keyword evidence="3" id="KW-0596">Phosphopantetheine</keyword>
<keyword evidence="11" id="KW-1185">Reference proteome</keyword>
<dbReference type="EMBL" id="JBHHMI010000001">
    <property type="protein sequence ID" value="MFB5265660.1"/>
    <property type="molecule type" value="Genomic_DNA"/>
</dbReference>
<dbReference type="InterPro" id="IPR006162">
    <property type="entry name" value="Ppantetheine_attach_site"/>
</dbReference>
<dbReference type="InterPro" id="IPR045851">
    <property type="entry name" value="AMP-bd_C_sf"/>
</dbReference>
<dbReference type="InterPro" id="IPR010071">
    <property type="entry name" value="AA_adenyl_dom"/>
</dbReference>
<dbReference type="InterPro" id="IPR009081">
    <property type="entry name" value="PP-bd_ACP"/>
</dbReference>
<dbReference type="PROSITE" id="PS00455">
    <property type="entry name" value="AMP_BINDING"/>
    <property type="match status" value="1"/>
</dbReference>
<dbReference type="InterPro" id="IPR001242">
    <property type="entry name" value="Condensation_dom"/>
</dbReference>
<evidence type="ECO:0000259" key="9">
    <source>
        <dbReference type="PROSITE" id="PS50075"/>
    </source>
</evidence>
<dbReference type="PROSITE" id="PS00012">
    <property type="entry name" value="PHOSPHOPANTETHEINE"/>
    <property type="match status" value="1"/>
</dbReference>
<comment type="similarity">
    <text evidence="2">Belongs to the ATP-dependent AMP-binding enzyme family.</text>
</comment>
<dbReference type="PANTHER" id="PTHR45527">
    <property type="entry name" value="NONRIBOSOMAL PEPTIDE SYNTHETASE"/>
    <property type="match status" value="1"/>
</dbReference>
<name>A0ABV5ANW3_9BACL</name>
<keyword evidence="7" id="KW-0045">Antibiotic biosynthesis</keyword>
<dbReference type="Pfam" id="PF00668">
    <property type="entry name" value="Condensation"/>
    <property type="match status" value="2"/>
</dbReference>
<reference evidence="10 11" key="1">
    <citation type="submission" date="2024-09" db="EMBL/GenBank/DDBJ databases">
        <title>Paenibacillus zeirhizospherea sp. nov., isolated from surface of the maize (Zea mays) roots in a horticulture field, Hungary.</title>
        <authorList>
            <person name="Marton D."/>
            <person name="Farkas M."/>
            <person name="Bedics A."/>
            <person name="Toth E."/>
            <person name="Tancsics A."/>
            <person name="Boka K."/>
            <person name="Maroti G."/>
            <person name="Kriszt B."/>
            <person name="Cserhati M."/>
        </authorList>
    </citation>
    <scope>NUCLEOTIDE SEQUENCE [LARGE SCALE GENOMIC DNA]</scope>
    <source>
        <strain evidence="10 11">KCTC 33519</strain>
    </source>
</reference>
<dbReference type="InterPro" id="IPR010060">
    <property type="entry name" value="NRPS_synth"/>
</dbReference>
<dbReference type="InterPro" id="IPR036736">
    <property type="entry name" value="ACP-like_sf"/>
</dbReference>
<comment type="caution">
    <text evidence="10">The sequence shown here is derived from an EMBL/GenBank/DDBJ whole genome shotgun (WGS) entry which is preliminary data.</text>
</comment>
<dbReference type="InterPro" id="IPR025110">
    <property type="entry name" value="AMP-bd_C"/>
</dbReference>
<dbReference type="NCBIfam" id="TIGR01720">
    <property type="entry name" value="NRPS-para261"/>
    <property type="match status" value="1"/>
</dbReference>
<dbReference type="InterPro" id="IPR023213">
    <property type="entry name" value="CAT-like_dom_sf"/>
</dbReference>
<keyword evidence="6" id="KW-0677">Repeat</keyword>
<evidence type="ECO:0000256" key="7">
    <source>
        <dbReference type="ARBA" id="ARBA00023194"/>
    </source>
</evidence>
<evidence type="ECO:0000256" key="2">
    <source>
        <dbReference type="ARBA" id="ARBA00006432"/>
    </source>
</evidence>
<dbReference type="Pfam" id="PF00550">
    <property type="entry name" value="PP-binding"/>
    <property type="match status" value="1"/>
</dbReference>
<keyword evidence="8" id="KW-0511">Multifunctional enzyme</keyword>
<gene>
    <name evidence="10" type="ORF">ACE41H_02505</name>
</gene>
<protein>
    <submittedName>
        <fullName evidence="10">Amino acid adenylation domain-containing protein</fullName>
    </submittedName>
</protein>
<evidence type="ECO:0000256" key="5">
    <source>
        <dbReference type="ARBA" id="ARBA00022598"/>
    </source>
</evidence>
<keyword evidence="5" id="KW-0436">Ligase</keyword>
<dbReference type="SUPFAM" id="SSF52777">
    <property type="entry name" value="CoA-dependent acyltransferases"/>
    <property type="match status" value="4"/>
</dbReference>
<dbReference type="Gene3D" id="3.40.50.980">
    <property type="match status" value="2"/>
</dbReference>
<dbReference type="PANTHER" id="PTHR45527:SF1">
    <property type="entry name" value="FATTY ACID SYNTHASE"/>
    <property type="match status" value="1"/>
</dbReference>
<evidence type="ECO:0000256" key="3">
    <source>
        <dbReference type="ARBA" id="ARBA00022450"/>
    </source>
</evidence>
<evidence type="ECO:0000256" key="8">
    <source>
        <dbReference type="ARBA" id="ARBA00023268"/>
    </source>
</evidence>
<sequence>MNDNCVSAGLTALPLTHPQKRICAVEALFPGSPLHNIGGIIRVKGLFDPERMDKAIRLFVSIHEGIRGQLVQQGSDLQLVVADVPHPEQRIAAFLDFSGEMSPEERFEEWVRQQAALPFRLTEGPLYTFALCAIRESSSAILIKLHHVIADGWSVALLTDQLWAIYDSLQTGKENMESLVQPPTSGGIQGSNLQDAVVQENNYKNSRRFEQDRRFWLEKFDEMPETQLRSAADLRGKRKSFQLSGALSAAARKLVGRTASSLNLLFIALYYVYVNRMEGEEQVVIGTPVLNRNGARQKQTFGMFTGTMPFRFTICDEWSFAELLSHIQDEMKLCYKHHRYPYDLLLQDLHASGFQQKSLFATSINYYNTRHVTETQELSVSNTEFYSGEQWYALQWIVRDWSADSRLSLDMDYQTAVYSDEEIEQMYELVCRILEQVAQEPELPVHMLNLLSSAEEHWQLHVFNDTASNDPAKLTITERIEQQVRSTPYRTAVTDGLHQLTYQELDTRANVLANRLIAKGAGKGQVIGLYMNHSMDTVIAILAVLKSGSAYLPLDASLPAERLAFMAHDAGVQLIVTNREATFSFPGEWILAAAQLEKDGHMSADAASEWSVERHPDDLAYIIYTSGSTGQPKGTLICHRALVNYIEWAAKTYVREESEVFALYSSLAFDLTVTSIFTPLVSGGTIAVYPDDGEEHAIYRIVRDDQVTILKLTPSHLSLLKGMDLRDSSIRRLIVGGEDFKSALATAIDRAWGGNIEIMNEYGPTEATVGCMIYTYDRHKDQAGSLPIGIPADNVQIYVLDERLRLRSPGTVGEIYIAGDGLAEGYLNRPEATAAHFLPHPFVPGKRIYKTGDLGRFRPDGQLEYKNRTDAQLSVRGYRIEPGEVENALLAHPSVSEAAVTAVTVNGSSPQLCVYLVMNSREEREALRSFLARRLPAYMIPQHYVFLDEMPMTHNGKLNRARLPEPALAEPVGQGSRSDASEPASAAAAALHEVLAQVLEQDDVGAGAHFYHLGGDSIKAIQAVSLLQERGYVIAANDILSNPLVGDMEPLLREKKRAGTLDHRCTGSLPDTPMHVWFKNLSLDQPQRYHQRLLLEIRRPLSGEDISVLLERLIHHHDTLRINQERAGQRFFYNENHRSLRYSTHELGGTSGLHGEAYAEMQRVADEAERKLNLAADPLMQAFIFYRNGTPSYLLLTAHHVIIDGLSWRIVLEDLNRAANQRLRGEDVCLPDKTTSYLDWAKSLHHHSDLLYEREQSYWETVLGELAPILLESQDNSLEEGESRQATERLHFALPADVTQQLLTTANRAYNTRPVELMLAGLLAAIRSATGQRNVSLDLEGHGREQIDSEVDLSRTVGWFTSLYPISIQSLHTEWGSLIKQVKEHLRQVPGGGIGYGVLRYLRKSLPEAPPNDLVFNYLGEFTRGRDDDTFVLADNSMAMTASRSSGAYAMEVNGGVFDRKLTFEVNRRSGEAVTGLAAALMEHFHACLLEVAEYCSRQTHTEFTPSDFESVELTQSELDSIFS</sequence>
<dbReference type="Proteomes" id="UP001580346">
    <property type="component" value="Unassembled WGS sequence"/>
</dbReference>
<feature type="domain" description="Carrier" evidence="9">
    <location>
        <begin position="982"/>
        <end position="1056"/>
    </location>
</feature>
<evidence type="ECO:0000313" key="11">
    <source>
        <dbReference type="Proteomes" id="UP001580346"/>
    </source>
</evidence>
<evidence type="ECO:0000256" key="1">
    <source>
        <dbReference type="ARBA" id="ARBA00001957"/>
    </source>
</evidence>
<comment type="cofactor">
    <cofactor evidence="1">
        <name>pantetheine 4'-phosphate</name>
        <dbReference type="ChEBI" id="CHEBI:47942"/>
    </cofactor>
</comment>
<dbReference type="InterPro" id="IPR000873">
    <property type="entry name" value="AMP-dep_synth/lig_dom"/>
</dbReference>
<dbReference type="Gene3D" id="2.30.38.10">
    <property type="entry name" value="Luciferase, Domain 3"/>
    <property type="match status" value="1"/>
</dbReference>
<dbReference type="RefSeq" id="WP_375353108.1">
    <property type="nucleotide sequence ID" value="NZ_JBHHMI010000001.1"/>
</dbReference>
<organism evidence="10 11">
    <name type="scientific">Paenibacillus enshidis</name>
    <dbReference type="NCBI Taxonomy" id="1458439"/>
    <lineage>
        <taxon>Bacteria</taxon>
        <taxon>Bacillati</taxon>
        <taxon>Bacillota</taxon>
        <taxon>Bacilli</taxon>
        <taxon>Bacillales</taxon>
        <taxon>Paenibacillaceae</taxon>
        <taxon>Paenibacillus</taxon>
    </lineage>
</organism>
<dbReference type="SUPFAM" id="SSF47336">
    <property type="entry name" value="ACP-like"/>
    <property type="match status" value="1"/>
</dbReference>
<keyword evidence="4" id="KW-0597">Phosphoprotein</keyword>
<evidence type="ECO:0000313" key="10">
    <source>
        <dbReference type="EMBL" id="MFB5265660.1"/>
    </source>
</evidence>
<dbReference type="Gene3D" id="1.10.1200.10">
    <property type="entry name" value="ACP-like"/>
    <property type="match status" value="1"/>
</dbReference>
<dbReference type="Pfam" id="PF00501">
    <property type="entry name" value="AMP-binding"/>
    <property type="match status" value="1"/>
</dbReference>
<evidence type="ECO:0000256" key="6">
    <source>
        <dbReference type="ARBA" id="ARBA00022737"/>
    </source>
</evidence>
<dbReference type="InterPro" id="IPR020845">
    <property type="entry name" value="AMP-binding_CS"/>
</dbReference>
<dbReference type="Pfam" id="PF13193">
    <property type="entry name" value="AMP-binding_C"/>
    <property type="match status" value="1"/>
</dbReference>